<dbReference type="PANTHER" id="PTHR42765">
    <property type="entry name" value="SOLEUCYL-TRNA SYNTHETASE"/>
    <property type="match status" value="1"/>
</dbReference>
<keyword evidence="6 10" id="KW-0648">Protein biosynthesis</keyword>
<dbReference type="Gene3D" id="3.40.50.620">
    <property type="entry name" value="HUPs"/>
    <property type="match status" value="2"/>
</dbReference>
<dbReference type="PRINTS" id="PR00984">
    <property type="entry name" value="TRNASYNTHILE"/>
</dbReference>
<dbReference type="Pfam" id="PF00133">
    <property type="entry name" value="tRNA-synt_1"/>
    <property type="match status" value="1"/>
</dbReference>
<comment type="catalytic activity">
    <reaction evidence="9 10">
        <text>tRNA(Ile) + L-isoleucine + ATP = L-isoleucyl-tRNA(Ile) + AMP + diphosphate</text>
        <dbReference type="Rhea" id="RHEA:11060"/>
        <dbReference type="Rhea" id="RHEA-COMP:9666"/>
        <dbReference type="Rhea" id="RHEA-COMP:9695"/>
        <dbReference type="ChEBI" id="CHEBI:30616"/>
        <dbReference type="ChEBI" id="CHEBI:33019"/>
        <dbReference type="ChEBI" id="CHEBI:58045"/>
        <dbReference type="ChEBI" id="CHEBI:78442"/>
        <dbReference type="ChEBI" id="CHEBI:78528"/>
        <dbReference type="ChEBI" id="CHEBI:456215"/>
        <dbReference type="EC" id="6.1.1.5"/>
    </reaction>
</comment>
<dbReference type="InterPro" id="IPR002300">
    <property type="entry name" value="aa-tRNA-synth_Ia"/>
</dbReference>
<dbReference type="SUPFAM" id="SSF50677">
    <property type="entry name" value="ValRS/IleRS/LeuRS editing domain"/>
    <property type="match status" value="1"/>
</dbReference>
<evidence type="ECO:0000256" key="8">
    <source>
        <dbReference type="ARBA" id="ARBA00025217"/>
    </source>
</evidence>
<reference evidence="14 15" key="1">
    <citation type="journal article" date="2013" name="Genome Announc.">
        <title>Complete genome sequence of Clostridium stercorarium subsp. stercorarium strain DSM 8532, a thermophilic degrader of plant cell wall fibers.</title>
        <authorList>
            <person name="Poehlein A."/>
            <person name="Zverlov V.V."/>
            <person name="Daniel R."/>
            <person name="Schwarz W.H."/>
            <person name="Liebl W."/>
        </authorList>
    </citation>
    <scope>NUCLEOTIDE SEQUENCE [LARGE SCALE GENOMIC DNA]</scope>
    <source>
        <strain evidence="15">ATCC 35414 / DSM 8532 / NCIMB 11754</strain>
    </source>
</reference>
<dbReference type="SUPFAM" id="SSF47323">
    <property type="entry name" value="Anticodon-binding domain of a subclass of class I aminoacyl-tRNA synthetases"/>
    <property type="match status" value="1"/>
</dbReference>
<feature type="domain" description="Zinc finger FPG/IleRS-type" evidence="12">
    <location>
        <begin position="922"/>
        <end position="950"/>
    </location>
</feature>
<keyword evidence="5 10" id="KW-0067">ATP-binding</keyword>
<dbReference type="InterPro" id="IPR009008">
    <property type="entry name" value="Val/Leu/Ile-tRNA-synth_edit"/>
</dbReference>
<gene>
    <name evidence="10 14" type="primary">ileS</name>
    <name evidence="14" type="ordered locus">Cst_c05880</name>
</gene>
<dbReference type="GO" id="GO:0005829">
    <property type="term" value="C:cytosol"/>
    <property type="evidence" value="ECO:0007669"/>
    <property type="project" value="TreeGrafter"/>
</dbReference>
<comment type="subcellular location">
    <subcellularLocation>
        <location evidence="10">Cytoplasm</location>
    </subcellularLocation>
</comment>
<keyword evidence="4 10" id="KW-0547">Nucleotide-binding</keyword>
<keyword evidence="10" id="KW-0479">Metal-binding</keyword>
<keyword evidence="10" id="KW-0862">Zinc</keyword>
<sequence length="953" mass="109124">MKGFFNIDRNWRGFYPQFANLLNLRKFQINGGMKVDYGQTLNLPKTDFPMRANLPQKEPEIMKSWYENDIYNKRLKRNEGHPKFVLHDGPPYANGDIHLGTALNKVLKDIIVRYYDMKGYYAPYVPGWDTHGLPTENRAIDELGLNRHEVGPVKFRTACEGIARKYIDIQRESFKRLGVVGDWEHPYITLLPQFEAKQIEVFGKMAERGCIYKGLRPVYWCPCCETALAEAEIEYMEEKNQSIYVKFALKDDKGKLKGIVDSLDNTYIVIWTTTTWTLPGNVAIAVNPDFVYAVIKAGNENYIMAKELAEATMKVAGIENYSIIGELTGAEMEYMVCRHPFLDRDSLVITGDHVTLDAGTGCVHTAPGHGVEDFEVCRKYEGLKVIVPVDGKGVLTEEAGQFAGLTYKQANKEIFKHLKETGALFADQVIEHQYPHCWRCKQPILFRATEQWFISVESFKKEALEAIKQVRWIPEWGEERISKMVAERNDWCISRQRMWGVPIPIFYCTACGKELINSETIEAVKTLFEKEGSTAWFEKDASEILPAHIKCSCGNGTFRKETDIMDVWFDSGSSHAAVLETNPQLSWPADMYLEGSDQHRGWFQSSLLTAVATKGMAPYKQVLTHGYVVDGQGRKMSKSLGNGIDPMDIVNQYGADILRLWVASSDYKTDIRISNDIIKQLAENYRKIRNTARFILGNISDFDPETMMVPYNEMEEIDKWALMRLNGLIRKVEDAFSQYEFHSFTHNVHNFCVVDMSNFYLDVLKDRLYVSSPDDKKRRSAQTAMYIILDSLVRLLAPILAFTSEEIWKYLPHRKGDNPESIQLNSWPVVNPEYDNPGLEQKWNRLIEIRDDVLKALENARNEKVIGASLEAEVRLKASGDDYKFLQENRDLLSMIFIVSNTVVEEDPKAQNIEITIVRAEGEKCERCWVYSPTVGKNEKYPTLCSRCAEILG</sequence>
<dbReference type="CDD" id="cd07960">
    <property type="entry name" value="Anticodon_Ia_Ile_BEm"/>
    <property type="match status" value="1"/>
</dbReference>
<comment type="domain">
    <text evidence="10">IleRS has two distinct active sites: one for aminoacylation and one for editing. The misactivated valine is translocated from the active site to the editing site, which sterically excludes the correctly activated isoleucine. The single editing site contains two valyl binding pockets, one specific for each substrate (Val-AMP or Val-tRNA(Ile)).</text>
</comment>
<evidence type="ECO:0000256" key="1">
    <source>
        <dbReference type="ARBA" id="ARBA00006887"/>
    </source>
</evidence>
<keyword evidence="15" id="KW-1185">Reference proteome</keyword>
<keyword evidence="7 10" id="KW-0030">Aminoacyl-tRNA synthetase</keyword>
<dbReference type="PROSITE" id="PS00178">
    <property type="entry name" value="AA_TRNA_LIGASE_I"/>
    <property type="match status" value="1"/>
</dbReference>
<protein>
    <recommendedName>
        <fullName evidence="10">Isoleucine--tRNA ligase</fullName>
        <ecNumber evidence="10">6.1.1.5</ecNumber>
    </recommendedName>
    <alternativeName>
        <fullName evidence="10">Isoleucyl-tRNA synthetase</fullName>
        <shortName evidence="10">IleRS</shortName>
    </alternativeName>
</protein>
<dbReference type="InterPro" id="IPR009080">
    <property type="entry name" value="tRNAsynth_Ia_anticodon-bd"/>
</dbReference>
<evidence type="ECO:0000313" key="15">
    <source>
        <dbReference type="Proteomes" id="UP000011220"/>
    </source>
</evidence>
<dbReference type="NCBIfam" id="TIGR00392">
    <property type="entry name" value="ileS"/>
    <property type="match status" value="1"/>
</dbReference>
<dbReference type="AlphaFoldDB" id="L7VHV4"/>
<feature type="domain" description="Methionyl/Valyl/Leucyl/Isoleucyl-tRNA synthetase anticodon-binding" evidence="13">
    <location>
        <begin position="718"/>
        <end position="875"/>
    </location>
</feature>
<evidence type="ECO:0000259" key="13">
    <source>
        <dbReference type="Pfam" id="PF08264"/>
    </source>
</evidence>
<dbReference type="InterPro" id="IPR002301">
    <property type="entry name" value="Ile-tRNA-ligase"/>
</dbReference>
<evidence type="ECO:0000259" key="12">
    <source>
        <dbReference type="Pfam" id="PF06827"/>
    </source>
</evidence>
<comment type="similarity">
    <text evidence="1 10">Belongs to the class-I aminoacyl-tRNA synthetase family. IleS type 1 subfamily.</text>
</comment>
<keyword evidence="2 10" id="KW-0963">Cytoplasm</keyword>
<dbReference type="GO" id="GO:0006428">
    <property type="term" value="P:isoleucyl-tRNA aminoacylation"/>
    <property type="evidence" value="ECO:0007669"/>
    <property type="project" value="UniProtKB-UniRule"/>
</dbReference>
<feature type="binding site" evidence="10">
    <location>
        <position position="638"/>
    </location>
    <ligand>
        <name>ATP</name>
        <dbReference type="ChEBI" id="CHEBI:30616"/>
    </ligand>
</feature>
<feature type="short sequence motif" description="'KMSKS' region" evidence="10">
    <location>
        <begin position="635"/>
        <end position="639"/>
    </location>
</feature>
<dbReference type="GO" id="GO:0000049">
    <property type="term" value="F:tRNA binding"/>
    <property type="evidence" value="ECO:0007669"/>
    <property type="project" value="InterPro"/>
</dbReference>
<comment type="cofactor">
    <cofactor evidence="10">
        <name>Zn(2+)</name>
        <dbReference type="ChEBI" id="CHEBI:29105"/>
    </cofactor>
    <text evidence="10">Binds 1 zinc ion per subunit.</text>
</comment>
<dbReference type="PANTHER" id="PTHR42765:SF1">
    <property type="entry name" value="ISOLEUCINE--TRNA LIGASE, MITOCHONDRIAL"/>
    <property type="match status" value="1"/>
</dbReference>
<feature type="binding site" evidence="10">
    <location>
        <position position="945"/>
    </location>
    <ligand>
        <name>Zn(2+)</name>
        <dbReference type="ChEBI" id="CHEBI:29105"/>
    </ligand>
</feature>
<dbReference type="GO" id="GO:0002161">
    <property type="term" value="F:aminoacyl-tRNA deacylase activity"/>
    <property type="evidence" value="ECO:0007669"/>
    <property type="project" value="InterPro"/>
</dbReference>
<dbReference type="STRING" id="1121335.Cst_c05880"/>
<evidence type="ECO:0000259" key="11">
    <source>
        <dbReference type="Pfam" id="PF00133"/>
    </source>
</evidence>
<dbReference type="GO" id="GO:0008270">
    <property type="term" value="F:zinc ion binding"/>
    <property type="evidence" value="ECO:0007669"/>
    <property type="project" value="UniProtKB-UniRule"/>
</dbReference>
<dbReference type="GO" id="GO:0004822">
    <property type="term" value="F:isoleucine-tRNA ligase activity"/>
    <property type="evidence" value="ECO:0007669"/>
    <property type="project" value="UniProtKB-UniRule"/>
</dbReference>
<name>L7VHV4_THES1</name>
<feature type="short sequence motif" description="'HIGH' region" evidence="10">
    <location>
        <begin position="91"/>
        <end position="101"/>
    </location>
</feature>
<evidence type="ECO:0000256" key="9">
    <source>
        <dbReference type="ARBA" id="ARBA00048359"/>
    </source>
</evidence>
<feature type="binding site" evidence="10">
    <location>
        <position position="594"/>
    </location>
    <ligand>
        <name>L-isoleucyl-5'-AMP</name>
        <dbReference type="ChEBI" id="CHEBI:178002"/>
    </ligand>
</feature>
<proteinExistence type="inferred from homology"/>
<dbReference type="PATRIC" id="fig|1121335.3.peg.572"/>
<dbReference type="Gene3D" id="1.10.730.20">
    <property type="match status" value="1"/>
</dbReference>
<comment type="subunit">
    <text evidence="10">Monomer.</text>
</comment>
<evidence type="ECO:0000256" key="6">
    <source>
        <dbReference type="ARBA" id="ARBA00022917"/>
    </source>
</evidence>
<evidence type="ECO:0000256" key="2">
    <source>
        <dbReference type="ARBA" id="ARBA00022490"/>
    </source>
</evidence>
<evidence type="ECO:0000256" key="10">
    <source>
        <dbReference type="HAMAP-Rule" id="MF_02002"/>
    </source>
</evidence>
<dbReference type="FunFam" id="3.40.50.620:FF:000152">
    <property type="entry name" value="Isoleucine--tRNA ligase"/>
    <property type="match status" value="1"/>
</dbReference>
<dbReference type="EMBL" id="CP004044">
    <property type="protein sequence ID" value="AGC67610.1"/>
    <property type="molecule type" value="Genomic_DNA"/>
</dbReference>
<dbReference type="InterPro" id="IPR033708">
    <property type="entry name" value="Anticodon_Ile_BEm"/>
</dbReference>
<dbReference type="FunFam" id="1.10.730.20:FF:000001">
    <property type="entry name" value="Isoleucine--tRNA ligase"/>
    <property type="match status" value="1"/>
</dbReference>
<dbReference type="CDD" id="cd00818">
    <property type="entry name" value="IleRS_core"/>
    <property type="match status" value="1"/>
</dbReference>
<dbReference type="InterPro" id="IPR050081">
    <property type="entry name" value="Ile-tRNA_ligase"/>
</dbReference>
<dbReference type="InterPro" id="IPR014729">
    <property type="entry name" value="Rossmann-like_a/b/a_fold"/>
</dbReference>
<evidence type="ECO:0000256" key="5">
    <source>
        <dbReference type="ARBA" id="ARBA00022840"/>
    </source>
</evidence>
<evidence type="ECO:0000256" key="4">
    <source>
        <dbReference type="ARBA" id="ARBA00022741"/>
    </source>
</evidence>
<evidence type="ECO:0000256" key="3">
    <source>
        <dbReference type="ARBA" id="ARBA00022598"/>
    </source>
</evidence>
<dbReference type="InterPro" id="IPR010663">
    <property type="entry name" value="Znf_FPG/IleRS"/>
</dbReference>
<dbReference type="InterPro" id="IPR001412">
    <property type="entry name" value="aa-tRNA-synth_I_CS"/>
</dbReference>
<dbReference type="Proteomes" id="UP000011220">
    <property type="component" value="Chromosome"/>
</dbReference>
<feature type="binding site" evidence="10">
    <location>
        <position position="925"/>
    </location>
    <ligand>
        <name>Zn(2+)</name>
        <dbReference type="ChEBI" id="CHEBI:29105"/>
    </ligand>
</feature>
<dbReference type="GO" id="GO:0005524">
    <property type="term" value="F:ATP binding"/>
    <property type="evidence" value="ECO:0007669"/>
    <property type="project" value="UniProtKB-UniRule"/>
</dbReference>
<evidence type="ECO:0000313" key="14">
    <source>
        <dbReference type="EMBL" id="AGC67610.1"/>
    </source>
</evidence>
<feature type="domain" description="Aminoacyl-tRNA synthetase class Ia" evidence="11">
    <location>
        <begin position="61"/>
        <end position="674"/>
    </location>
</feature>
<feature type="binding site" evidence="10">
    <location>
        <position position="948"/>
    </location>
    <ligand>
        <name>Zn(2+)</name>
        <dbReference type="ChEBI" id="CHEBI:29105"/>
    </ligand>
</feature>
<dbReference type="SUPFAM" id="SSF52374">
    <property type="entry name" value="Nucleotidylyl transferase"/>
    <property type="match status" value="1"/>
</dbReference>
<evidence type="ECO:0000256" key="7">
    <source>
        <dbReference type="ARBA" id="ARBA00023146"/>
    </source>
</evidence>
<dbReference type="eggNOG" id="COG0060">
    <property type="taxonomic scope" value="Bacteria"/>
</dbReference>
<dbReference type="InterPro" id="IPR013155">
    <property type="entry name" value="M/V/L/I-tRNA-synth_anticd-bd"/>
</dbReference>
<accession>L7VHV4</accession>
<dbReference type="Gene3D" id="1.10.10.830">
    <property type="entry name" value="Ile-tRNA synthetase CP2 domain-like"/>
    <property type="match status" value="1"/>
</dbReference>
<organism evidence="14 15">
    <name type="scientific">Thermoclostridium stercorarium (strain ATCC 35414 / DSM 8532 / NCIMB 11754)</name>
    <name type="common">Clostridium stercorarium</name>
    <dbReference type="NCBI Taxonomy" id="1121335"/>
    <lineage>
        <taxon>Bacteria</taxon>
        <taxon>Bacillati</taxon>
        <taxon>Bacillota</taxon>
        <taxon>Clostridia</taxon>
        <taxon>Eubacteriales</taxon>
        <taxon>Oscillospiraceae</taxon>
        <taxon>Thermoclostridium</taxon>
    </lineage>
</organism>
<dbReference type="Pfam" id="PF06827">
    <property type="entry name" value="zf-FPG_IleRS"/>
    <property type="match status" value="1"/>
</dbReference>
<dbReference type="EC" id="6.1.1.5" evidence="10"/>
<comment type="function">
    <text evidence="8 10">Catalyzes the attachment of isoleucine to tRNA(Ile). As IleRS can inadvertently accommodate and process structurally similar amino acids such as valine, to avoid such errors it has two additional distinct tRNA(Ile)-dependent editing activities. One activity is designated as 'pretransfer' editing and involves the hydrolysis of activated Val-AMP. The other activity is designated 'posttransfer' editing and involves deacylation of mischarged Val-tRNA(Ile).</text>
</comment>
<keyword evidence="3 10" id="KW-0436">Ligase</keyword>
<feature type="binding site" evidence="10">
    <location>
        <position position="928"/>
    </location>
    <ligand>
        <name>Zn(2+)</name>
        <dbReference type="ChEBI" id="CHEBI:29105"/>
    </ligand>
</feature>
<dbReference type="Pfam" id="PF08264">
    <property type="entry name" value="Anticodon_1"/>
    <property type="match status" value="1"/>
</dbReference>
<dbReference type="HAMAP" id="MF_02002">
    <property type="entry name" value="Ile_tRNA_synth_type1"/>
    <property type="match status" value="1"/>
</dbReference>
<dbReference type="InterPro" id="IPR023585">
    <property type="entry name" value="Ile-tRNA-ligase_type1"/>
</dbReference>
<dbReference type="KEGG" id="css:Cst_c05880"/>